<protein>
    <submittedName>
        <fullName evidence="1">Uncharacterized protein</fullName>
    </submittedName>
</protein>
<dbReference type="AlphaFoldDB" id="A0A2V1H0P3"/>
<organism evidence="1 2">
    <name type="scientific">Pelagibaculum spongiae</name>
    <dbReference type="NCBI Taxonomy" id="2080658"/>
    <lineage>
        <taxon>Bacteria</taxon>
        <taxon>Pseudomonadati</taxon>
        <taxon>Pseudomonadota</taxon>
        <taxon>Gammaproteobacteria</taxon>
        <taxon>Oceanospirillales</taxon>
        <taxon>Pelagibaculum</taxon>
    </lineage>
</organism>
<proteinExistence type="predicted"/>
<gene>
    <name evidence="1" type="ORF">DC094_03210</name>
</gene>
<dbReference type="EMBL" id="QDDL01000001">
    <property type="protein sequence ID" value="PVZ72043.1"/>
    <property type="molecule type" value="Genomic_DNA"/>
</dbReference>
<evidence type="ECO:0000313" key="2">
    <source>
        <dbReference type="Proteomes" id="UP000244906"/>
    </source>
</evidence>
<name>A0A2V1H0P3_9GAMM</name>
<dbReference type="Proteomes" id="UP000244906">
    <property type="component" value="Unassembled WGS sequence"/>
</dbReference>
<sequence length="59" mass="6518">MKAILRTIGKRMAGDKPKIATRIVMPIKLNARAGSANIKSLDGNYGSLGDSRQRYQRTK</sequence>
<reference evidence="1 2" key="1">
    <citation type="submission" date="2018-04" db="EMBL/GenBank/DDBJ databases">
        <title>Thalassorhabdus spongiae gen. nov., sp. nov., isolated from a marine sponge in South-West Iceland.</title>
        <authorList>
            <person name="Knobloch S."/>
            <person name="Daussin A."/>
            <person name="Johannsson R."/>
            <person name="Marteinsson V.T."/>
        </authorList>
    </citation>
    <scope>NUCLEOTIDE SEQUENCE [LARGE SCALE GENOMIC DNA]</scope>
    <source>
        <strain evidence="1 2">Hp12</strain>
    </source>
</reference>
<evidence type="ECO:0000313" key="1">
    <source>
        <dbReference type="EMBL" id="PVZ72043.1"/>
    </source>
</evidence>
<comment type="caution">
    <text evidence="1">The sequence shown here is derived from an EMBL/GenBank/DDBJ whole genome shotgun (WGS) entry which is preliminary data.</text>
</comment>
<accession>A0A2V1H0P3</accession>
<keyword evidence="2" id="KW-1185">Reference proteome</keyword>